<gene>
    <name evidence="2" type="ORF">HINF_LOCUS442</name>
</gene>
<accession>A0ABP1GEE2</accession>
<keyword evidence="1" id="KW-1133">Transmembrane helix</keyword>
<keyword evidence="3" id="KW-1185">Reference proteome</keyword>
<evidence type="ECO:0000256" key="1">
    <source>
        <dbReference type="SAM" id="Phobius"/>
    </source>
</evidence>
<keyword evidence="1" id="KW-0812">Transmembrane</keyword>
<dbReference type="EMBL" id="CAXDID020000001">
    <property type="protein sequence ID" value="CAL5970502.1"/>
    <property type="molecule type" value="Genomic_DNA"/>
</dbReference>
<name>A0ABP1GEE2_9EUKA</name>
<dbReference type="Proteomes" id="UP001642409">
    <property type="component" value="Unassembled WGS sequence"/>
</dbReference>
<reference evidence="2 3" key="1">
    <citation type="submission" date="2024-07" db="EMBL/GenBank/DDBJ databases">
        <authorList>
            <person name="Akdeniz Z."/>
        </authorList>
    </citation>
    <scope>NUCLEOTIDE SEQUENCE [LARGE SCALE GENOMIC DNA]</scope>
</reference>
<comment type="caution">
    <text evidence="2">The sequence shown here is derived from an EMBL/GenBank/DDBJ whole genome shotgun (WGS) entry which is preliminary data.</text>
</comment>
<keyword evidence="1" id="KW-0472">Membrane</keyword>
<protein>
    <submittedName>
        <fullName evidence="2">Hypothetical_protein</fullName>
    </submittedName>
</protein>
<evidence type="ECO:0000313" key="2">
    <source>
        <dbReference type="EMBL" id="CAL5970502.1"/>
    </source>
</evidence>
<organism evidence="2 3">
    <name type="scientific">Hexamita inflata</name>
    <dbReference type="NCBI Taxonomy" id="28002"/>
    <lineage>
        <taxon>Eukaryota</taxon>
        <taxon>Metamonada</taxon>
        <taxon>Diplomonadida</taxon>
        <taxon>Hexamitidae</taxon>
        <taxon>Hexamitinae</taxon>
        <taxon>Hexamita</taxon>
    </lineage>
</organism>
<feature type="transmembrane region" description="Helical" evidence="1">
    <location>
        <begin position="17"/>
        <end position="39"/>
    </location>
</feature>
<proteinExistence type="predicted"/>
<evidence type="ECO:0000313" key="3">
    <source>
        <dbReference type="Proteomes" id="UP001642409"/>
    </source>
</evidence>
<sequence length="211" mass="23690">MAITPLSVYNKPKVYSILGYLSTCLIIIGIALIFTFIFSDDQFSASGFMIGGMMSLFFGFAMGSFSCIACRMVQSFSYIMAPCCISESERKRLEELAKSRAPMLNVLGMPIMVNQQQMQMQINQQMNQQQMQMNQQQVGGYQFAQVQPNMKVRPMVFAQNSMQGAQQQQFANQQQNIVNQQQNMAQPYMPAPMQAPSAIIAPVELEISPVM</sequence>
<feature type="transmembrane region" description="Helical" evidence="1">
    <location>
        <begin position="45"/>
        <end position="70"/>
    </location>
</feature>